<protein>
    <submittedName>
        <fullName evidence="1">Uncharacterized protein</fullName>
    </submittedName>
</protein>
<organism evidence="1 2">
    <name type="scientific">Paspalum notatum var. saurae</name>
    <dbReference type="NCBI Taxonomy" id="547442"/>
    <lineage>
        <taxon>Eukaryota</taxon>
        <taxon>Viridiplantae</taxon>
        <taxon>Streptophyta</taxon>
        <taxon>Embryophyta</taxon>
        <taxon>Tracheophyta</taxon>
        <taxon>Spermatophyta</taxon>
        <taxon>Magnoliopsida</taxon>
        <taxon>Liliopsida</taxon>
        <taxon>Poales</taxon>
        <taxon>Poaceae</taxon>
        <taxon>PACMAD clade</taxon>
        <taxon>Panicoideae</taxon>
        <taxon>Andropogonodae</taxon>
        <taxon>Paspaleae</taxon>
        <taxon>Paspalinae</taxon>
        <taxon>Paspalum</taxon>
    </lineage>
</organism>
<name>A0AAQ3UL26_PASNO</name>
<gene>
    <name evidence="1" type="ORF">U9M48_038018</name>
</gene>
<dbReference type="EMBL" id="CP144753">
    <property type="protein sequence ID" value="WVZ91907.1"/>
    <property type="molecule type" value="Genomic_DNA"/>
</dbReference>
<sequence>MATMDKRIEANVTKRCANIMDVTIVPLRSKELDHRENAEYVSPYHQNLSDKRWTRSAFELSSCFAARRASSMPNIAAAVMLDCSAVVAGSSGSGSQLLHLLGDAAPLPKGARERPPRWLTEVDGEILEAVLRIVGHVADLLHPGHEHLVVVSSLAVRGPQECLHHGKLVPNECMITLDAELQGNLFHKSGFGVAKRSIKHQLAYTQCGGLHGLLSSRVCFVARYPPPLLWMRRKSIHLVNNAMS</sequence>
<keyword evidence="2" id="KW-1185">Reference proteome</keyword>
<reference evidence="1 2" key="1">
    <citation type="submission" date="2024-02" db="EMBL/GenBank/DDBJ databases">
        <title>High-quality chromosome-scale genome assembly of Pensacola bahiagrass (Paspalum notatum Flugge var. saurae).</title>
        <authorList>
            <person name="Vega J.M."/>
            <person name="Podio M."/>
            <person name="Orjuela J."/>
            <person name="Siena L.A."/>
            <person name="Pessino S.C."/>
            <person name="Combes M.C."/>
            <person name="Mariac C."/>
            <person name="Albertini E."/>
            <person name="Pupilli F."/>
            <person name="Ortiz J.P.A."/>
            <person name="Leblanc O."/>
        </authorList>
    </citation>
    <scope>NUCLEOTIDE SEQUENCE [LARGE SCALE GENOMIC DNA]</scope>
    <source>
        <strain evidence="1">R1</strain>
        <tissue evidence="1">Leaf</tissue>
    </source>
</reference>
<dbReference type="AlphaFoldDB" id="A0AAQ3UL26"/>
<proteinExistence type="predicted"/>
<dbReference type="Proteomes" id="UP001341281">
    <property type="component" value="Chromosome 09"/>
</dbReference>
<accession>A0AAQ3UL26</accession>
<evidence type="ECO:0000313" key="2">
    <source>
        <dbReference type="Proteomes" id="UP001341281"/>
    </source>
</evidence>
<evidence type="ECO:0000313" key="1">
    <source>
        <dbReference type="EMBL" id="WVZ91907.1"/>
    </source>
</evidence>